<name>A0A2P2NQD3_RHIMU</name>
<protein>
    <submittedName>
        <fullName evidence="1">Uncharacterized protein</fullName>
    </submittedName>
</protein>
<dbReference type="EMBL" id="GGEC01064137">
    <property type="protein sequence ID" value="MBX44621.1"/>
    <property type="molecule type" value="Transcribed_RNA"/>
</dbReference>
<accession>A0A2P2NQD3</accession>
<proteinExistence type="predicted"/>
<reference evidence="1" key="1">
    <citation type="submission" date="2018-02" db="EMBL/GenBank/DDBJ databases">
        <title>Rhizophora mucronata_Transcriptome.</title>
        <authorList>
            <person name="Meera S.P."/>
            <person name="Sreeshan A."/>
            <person name="Augustine A."/>
        </authorList>
    </citation>
    <scope>NUCLEOTIDE SEQUENCE</scope>
    <source>
        <tissue evidence="1">Leaf</tissue>
    </source>
</reference>
<sequence length="13" mass="1696">MWCYFKLLFLAFN</sequence>
<organism evidence="1">
    <name type="scientific">Rhizophora mucronata</name>
    <name type="common">Asiatic mangrove</name>
    <dbReference type="NCBI Taxonomy" id="61149"/>
    <lineage>
        <taxon>Eukaryota</taxon>
        <taxon>Viridiplantae</taxon>
        <taxon>Streptophyta</taxon>
        <taxon>Embryophyta</taxon>
        <taxon>Tracheophyta</taxon>
        <taxon>Spermatophyta</taxon>
        <taxon>Magnoliopsida</taxon>
        <taxon>eudicotyledons</taxon>
        <taxon>Gunneridae</taxon>
        <taxon>Pentapetalae</taxon>
        <taxon>rosids</taxon>
        <taxon>fabids</taxon>
        <taxon>Malpighiales</taxon>
        <taxon>Rhizophoraceae</taxon>
        <taxon>Rhizophora</taxon>
    </lineage>
</organism>
<evidence type="ECO:0000313" key="1">
    <source>
        <dbReference type="EMBL" id="MBX44621.1"/>
    </source>
</evidence>